<feature type="transmembrane region" description="Helical" evidence="1">
    <location>
        <begin position="7"/>
        <end position="28"/>
    </location>
</feature>
<protein>
    <submittedName>
        <fullName evidence="2">Uncharacterized protein</fullName>
    </submittedName>
</protein>
<dbReference type="EMBL" id="CYXP01000008">
    <property type="protein sequence ID" value="CUN27751.1"/>
    <property type="molecule type" value="Genomic_DNA"/>
</dbReference>
<keyword evidence="1" id="KW-0812">Transmembrane</keyword>
<evidence type="ECO:0000256" key="1">
    <source>
        <dbReference type="SAM" id="Phobius"/>
    </source>
</evidence>
<keyword evidence="1" id="KW-1133">Transmembrane helix</keyword>
<keyword evidence="1" id="KW-0472">Membrane</keyword>
<accession>A0A173VKJ3</accession>
<evidence type="ECO:0000313" key="3">
    <source>
        <dbReference type="Proteomes" id="UP000095591"/>
    </source>
</evidence>
<proteinExistence type="predicted"/>
<feature type="transmembrane region" description="Helical" evidence="1">
    <location>
        <begin position="48"/>
        <end position="65"/>
    </location>
</feature>
<dbReference type="Proteomes" id="UP000095591">
    <property type="component" value="Unassembled WGS sequence"/>
</dbReference>
<dbReference type="AlphaFoldDB" id="A0A173VKJ3"/>
<reference evidence="2 3" key="1">
    <citation type="submission" date="2015-09" db="EMBL/GenBank/DDBJ databases">
        <authorList>
            <consortium name="Pathogen Informatics"/>
        </authorList>
    </citation>
    <scope>NUCLEOTIDE SEQUENCE [LARGE SCALE GENOMIC DNA]</scope>
    <source>
        <strain evidence="2 3">2789STDY5608872</strain>
    </source>
</reference>
<organism evidence="2 3">
    <name type="scientific">Parabacteroides distasonis</name>
    <dbReference type="NCBI Taxonomy" id="823"/>
    <lineage>
        <taxon>Bacteria</taxon>
        <taxon>Pseudomonadati</taxon>
        <taxon>Bacteroidota</taxon>
        <taxon>Bacteroidia</taxon>
        <taxon>Bacteroidales</taxon>
        <taxon>Tannerellaceae</taxon>
        <taxon>Parabacteroides</taxon>
    </lineage>
</organism>
<gene>
    <name evidence="2" type="ORF">ERS852429_03167</name>
</gene>
<sequence>MRRFRIFYLSLFVTANITVCFITLFFNTVNFCKQLTLLIYIKAYSNHFVIYITINTIYFIIDTVYKQTKD</sequence>
<name>A0A173VKJ3_PARDI</name>
<evidence type="ECO:0000313" key="2">
    <source>
        <dbReference type="EMBL" id="CUN27751.1"/>
    </source>
</evidence>